<proteinExistence type="inferred from homology"/>
<gene>
    <name evidence="9 12" type="primary">dnaX</name>
    <name evidence="12" type="ORF">EYH37_02770</name>
</gene>
<keyword evidence="6 9" id="KW-0067">ATP-binding</keyword>
<dbReference type="NCBIfam" id="NF011514">
    <property type="entry name" value="PRK14953.1"/>
    <property type="match status" value="1"/>
</dbReference>
<dbReference type="Pfam" id="PF12169">
    <property type="entry name" value="DNA_pol3_gamma3"/>
    <property type="match status" value="1"/>
</dbReference>
<comment type="function">
    <text evidence="9">DNA polymerase III is a complex, multichain enzyme responsible for most of the replicative synthesis in bacteria. This DNA polymerase also exhibits 3' to 5' exonuclease activity.</text>
</comment>
<dbReference type="CDD" id="cd18137">
    <property type="entry name" value="HLD_clamp_pol_III_gamma_tau"/>
    <property type="match status" value="1"/>
</dbReference>
<dbReference type="Gene3D" id="1.10.8.60">
    <property type="match status" value="1"/>
</dbReference>
<feature type="domain" description="AAA+ ATPase" evidence="11">
    <location>
        <begin position="37"/>
        <end position="179"/>
    </location>
</feature>
<comment type="similarity">
    <text evidence="1 9">Belongs to the DnaX/STICHEL family.</text>
</comment>
<dbReference type="SUPFAM" id="SSF52540">
    <property type="entry name" value="P-loop containing nucleoside triphosphate hydrolases"/>
    <property type="match status" value="1"/>
</dbReference>
<evidence type="ECO:0000256" key="1">
    <source>
        <dbReference type="ARBA" id="ARBA00006360"/>
    </source>
</evidence>
<evidence type="ECO:0000256" key="3">
    <source>
        <dbReference type="ARBA" id="ARBA00022723"/>
    </source>
</evidence>
<keyword evidence="2 9" id="KW-0235">DNA replication</keyword>
<dbReference type="EC" id="2.7.7.7" evidence="9"/>
<dbReference type="InterPro" id="IPR022754">
    <property type="entry name" value="DNA_pol_III_gamma-3"/>
</dbReference>
<dbReference type="InterPro" id="IPR045085">
    <property type="entry name" value="HLD_clamp_pol_III_gamma_tau"/>
</dbReference>
<dbReference type="NCBIfam" id="TIGR00678">
    <property type="entry name" value="holB"/>
    <property type="match status" value="1"/>
</dbReference>
<keyword evidence="9 12" id="KW-0808">Transferase</keyword>
<dbReference type="Proteomes" id="UP000606463">
    <property type="component" value="Unassembled WGS sequence"/>
</dbReference>
<evidence type="ECO:0000259" key="11">
    <source>
        <dbReference type="SMART" id="SM00382"/>
    </source>
</evidence>
<keyword evidence="9 12" id="KW-0548">Nucleotidyltransferase</keyword>
<keyword evidence="3" id="KW-0479">Metal-binding</keyword>
<evidence type="ECO:0000313" key="13">
    <source>
        <dbReference type="Proteomes" id="UP000606463"/>
    </source>
</evidence>
<comment type="caution">
    <text evidence="12">The sequence shown here is derived from an EMBL/GenBank/DDBJ whole genome shotgun (WGS) entry which is preliminary data.</text>
</comment>
<feature type="region of interest" description="Disordered" evidence="10">
    <location>
        <begin position="368"/>
        <end position="393"/>
    </location>
</feature>
<evidence type="ECO:0000256" key="5">
    <source>
        <dbReference type="ARBA" id="ARBA00022833"/>
    </source>
</evidence>
<keyword evidence="4 9" id="KW-0547">Nucleotide-binding</keyword>
<dbReference type="FunFam" id="3.40.50.300:FF:000014">
    <property type="entry name" value="DNA polymerase III subunit gamma/tau"/>
    <property type="match status" value="1"/>
</dbReference>
<dbReference type="GO" id="GO:0008408">
    <property type="term" value="F:3'-5' exonuclease activity"/>
    <property type="evidence" value="ECO:0007669"/>
    <property type="project" value="InterPro"/>
</dbReference>
<accession>A0A9D0YPC9</accession>
<name>A0A9D0YPC9_AQUAO</name>
<keyword evidence="5" id="KW-0862">Zinc</keyword>
<dbReference type="Gene3D" id="3.40.50.300">
    <property type="entry name" value="P-loop containing nucleotide triphosphate hydrolases"/>
    <property type="match status" value="1"/>
</dbReference>
<sequence>MTYIPLARKYRPQFFREVVGQETAVRTLKNAVKTGKVAHAYIFSGPRGVGKTTVARILAKALNCLNPQGEEPCGQCENCKAITKGIFPDLIEIDAASNRGIDDIRQLKETVSYAPIKGKYKVYIIDEAHMLTKEAFNALLKTLEEPPPRTVFILCTTELDKIIPTIQSRCQRLIFRRLPEEKIVSQLKKICEKEGITYEEGALKLIAQAGEGCMRDAASILDQASIYCDNNITETAVREFLGIVSRDRVERFLKNLAEGNTQYCLNELQRLEEEGYNLVKFWEEVDSLLFESLVNKKLAKEVIESLKGQPLEKLLYLEQITSKALSEAKLKEPSRVFKLAVLKASLVKDILPLGELVKLAKLGKFTPKEHPGEERNEEFESPKKEIAKEEKPNEEKNITLTRRQFVSKLIKDEIVEKPFVSMLIKYIKETEKGLVIEIPESFYRSFADDIEKLKKYYGKYATFEIKEEVQHTEKKFAKLKNTRYLF</sequence>
<reference evidence="12" key="1">
    <citation type="journal article" date="2020" name="ISME J.">
        <title>Gammaproteobacteria mediating utilization of methyl-, sulfur- and petroleum organic compounds in deep ocean hydrothermal plumes.</title>
        <authorList>
            <person name="Zhou Z."/>
            <person name="Liu Y."/>
            <person name="Pan J."/>
            <person name="Cron B.R."/>
            <person name="Toner B.M."/>
            <person name="Anantharaman K."/>
            <person name="Breier J.A."/>
            <person name="Dick G.J."/>
            <person name="Li M."/>
        </authorList>
    </citation>
    <scope>NUCLEOTIDE SEQUENCE</scope>
    <source>
        <strain evidence="12">SZUA-1501</strain>
    </source>
</reference>
<dbReference type="PRINTS" id="PR00300">
    <property type="entry name" value="CLPPROTEASEA"/>
</dbReference>
<dbReference type="FunFam" id="1.10.8.60:FF:000013">
    <property type="entry name" value="DNA polymerase III subunit gamma/tau"/>
    <property type="match status" value="1"/>
</dbReference>
<dbReference type="GO" id="GO:0009360">
    <property type="term" value="C:DNA polymerase III complex"/>
    <property type="evidence" value="ECO:0007669"/>
    <property type="project" value="InterPro"/>
</dbReference>
<dbReference type="GO" id="GO:0003887">
    <property type="term" value="F:DNA-directed DNA polymerase activity"/>
    <property type="evidence" value="ECO:0007669"/>
    <property type="project" value="UniProtKB-KW"/>
</dbReference>
<keyword evidence="7 9" id="KW-0239">DNA-directed DNA polymerase</keyword>
<dbReference type="CDD" id="cd00009">
    <property type="entry name" value="AAA"/>
    <property type="match status" value="1"/>
</dbReference>
<dbReference type="NCBIfam" id="NF004046">
    <property type="entry name" value="PRK05563.1"/>
    <property type="match status" value="1"/>
</dbReference>
<dbReference type="PANTHER" id="PTHR11669">
    <property type="entry name" value="REPLICATION FACTOR C / DNA POLYMERASE III GAMMA-TAU SUBUNIT"/>
    <property type="match status" value="1"/>
</dbReference>
<evidence type="ECO:0000256" key="9">
    <source>
        <dbReference type="RuleBase" id="RU364063"/>
    </source>
</evidence>
<dbReference type="PANTHER" id="PTHR11669:SF0">
    <property type="entry name" value="PROTEIN STICHEL-LIKE 2"/>
    <property type="match status" value="1"/>
</dbReference>
<dbReference type="InterPro" id="IPR012763">
    <property type="entry name" value="DNA_pol_III_sug/sutau_N"/>
</dbReference>
<dbReference type="AlphaFoldDB" id="A0A9D0YPC9"/>
<evidence type="ECO:0000256" key="10">
    <source>
        <dbReference type="SAM" id="MobiDB-lite"/>
    </source>
</evidence>
<dbReference type="EMBL" id="DQVE01000029">
    <property type="protein sequence ID" value="HIP98277.1"/>
    <property type="molecule type" value="Genomic_DNA"/>
</dbReference>
<comment type="catalytic activity">
    <reaction evidence="8 9">
        <text>DNA(n) + a 2'-deoxyribonucleoside 5'-triphosphate = DNA(n+1) + diphosphate</text>
        <dbReference type="Rhea" id="RHEA:22508"/>
        <dbReference type="Rhea" id="RHEA-COMP:17339"/>
        <dbReference type="Rhea" id="RHEA-COMP:17340"/>
        <dbReference type="ChEBI" id="CHEBI:33019"/>
        <dbReference type="ChEBI" id="CHEBI:61560"/>
        <dbReference type="ChEBI" id="CHEBI:173112"/>
        <dbReference type="EC" id="2.7.7.7"/>
    </reaction>
</comment>
<dbReference type="InterPro" id="IPR050238">
    <property type="entry name" value="DNA_Rep/Repair_Clamp_Loader"/>
</dbReference>
<evidence type="ECO:0000256" key="2">
    <source>
        <dbReference type="ARBA" id="ARBA00022705"/>
    </source>
</evidence>
<dbReference type="InterPro" id="IPR003593">
    <property type="entry name" value="AAA+_ATPase"/>
</dbReference>
<evidence type="ECO:0000256" key="7">
    <source>
        <dbReference type="ARBA" id="ARBA00022932"/>
    </source>
</evidence>
<evidence type="ECO:0000256" key="8">
    <source>
        <dbReference type="ARBA" id="ARBA00049244"/>
    </source>
</evidence>
<dbReference type="NCBIfam" id="TIGR02397">
    <property type="entry name" value="dnaX_nterm"/>
    <property type="match status" value="1"/>
</dbReference>
<dbReference type="InterPro" id="IPR027417">
    <property type="entry name" value="P-loop_NTPase"/>
</dbReference>
<dbReference type="GO" id="GO:0006261">
    <property type="term" value="P:DNA-templated DNA replication"/>
    <property type="evidence" value="ECO:0007669"/>
    <property type="project" value="TreeGrafter"/>
</dbReference>
<evidence type="ECO:0000313" key="12">
    <source>
        <dbReference type="EMBL" id="HIP98277.1"/>
    </source>
</evidence>
<evidence type="ECO:0000256" key="6">
    <source>
        <dbReference type="ARBA" id="ARBA00022840"/>
    </source>
</evidence>
<dbReference type="InterPro" id="IPR001270">
    <property type="entry name" value="ClpA/B"/>
</dbReference>
<dbReference type="Pfam" id="PF22608">
    <property type="entry name" value="DNAX_ATPase_lid"/>
    <property type="match status" value="1"/>
</dbReference>
<dbReference type="SMART" id="SM00382">
    <property type="entry name" value="AAA"/>
    <property type="match status" value="1"/>
</dbReference>
<evidence type="ECO:0000256" key="4">
    <source>
        <dbReference type="ARBA" id="ARBA00022741"/>
    </source>
</evidence>
<protein>
    <recommendedName>
        <fullName evidence="9">DNA polymerase III subunit gamma/tau</fullName>
        <ecNumber evidence="9">2.7.7.7</ecNumber>
    </recommendedName>
</protein>
<dbReference type="GO" id="GO:0005524">
    <property type="term" value="F:ATP binding"/>
    <property type="evidence" value="ECO:0007669"/>
    <property type="project" value="UniProtKB-KW"/>
</dbReference>
<organism evidence="12 13">
    <name type="scientific">Aquifex aeolicus</name>
    <dbReference type="NCBI Taxonomy" id="63363"/>
    <lineage>
        <taxon>Bacteria</taxon>
        <taxon>Pseudomonadati</taxon>
        <taxon>Aquificota</taxon>
        <taxon>Aquificia</taxon>
        <taxon>Aquificales</taxon>
        <taxon>Aquificaceae</taxon>
        <taxon>Aquifex</taxon>
    </lineage>
</organism>
<dbReference type="InterPro" id="IPR004622">
    <property type="entry name" value="DNA_pol_HolB"/>
</dbReference>
<dbReference type="Pfam" id="PF13177">
    <property type="entry name" value="DNA_pol3_delta2"/>
    <property type="match status" value="1"/>
</dbReference>
<comment type="subunit">
    <text evidence="9">DNA polymerase III contains a core (composed of alpha, epsilon and theta chains) that associates with a tau subunit. This core dimerizes to form the POLIII' complex. PolIII' associates with the gamma complex (composed of gamma, delta, delta', psi and chi chains) and with the beta chain to form the complete DNA polymerase III complex.</text>
</comment>
<dbReference type="GO" id="GO:0046872">
    <property type="term" value="F:metal ion binding"/>
    <property type="evidence" value="ECO:0007669"/>
    <property type="project" value="UniProtKB-KW"/>
</dbReference>